<name>A0A3P1SEX6_9ACTO</name>
<dbReference type="AlphaFoldDB" id="A0A3P1SEX6"/>
<reference evidence="2 3" key="1">
    <citation type="submission" date="2018-11" db="EMBL/GenBank/DDBJ databases">
        <title>Genomes From Bacteria Associated with the Canine Oral Cavity: a Test Case for Automated Genome-Based Taxonomic Assignment.</title>
        <authorList>
            <person name="Coil D.A."/>
            <person name="Jospin G."/>
            <person name="Darling A.E."/>
            <person name="Wallis C."/>
            <person name="Davis I.J."/>
            <person name="Harris S."/>
            <person name="Eisen J.A."/>
            <person name="Holcombe L.J."/>
            <person name="O'Flynn C."/>
        </authorList>
    </citation>
    <scope>NUCLEOTIDE SEQUENCE [LARGE SCALE GENOMIC DNA]</scope>
    <source>
        <strain evidence="2 3">OH770</strain>
    </source>
</reference>
<dbReference type="Gene3D" id="3.40.190.10">
    <property type="entry name" value="Periplasmic binding protein-like II"/>
    <property type="match status" value="1"/>
</dbReference>
<dbReference type="PROSITE" id="PS51257">
    <property type="entry name" value="PROKAR_LIPOPROTEIN"/>
    <property type="match status" value="1"/>
</dbReference>
<keyword evidence="3" id="KW-1185">Reference proteome</keyword>
<accession>A0A3P1SEX6</accession>
<protein>
    <submittedName>
        <fullName evidence="2">Extracellular solute-binding protein</fullName>
    </submittedName>
</protein>
<keyword evidence="1" id="KW-0732">Signal</keyword>
<evidence type="ECO:0000313" key="3">
    <source>
        <dbReference type="Proteomes" id="UP000280444"/>
    </source>
</evidence>
<evidence type="ECO:0000256" key="1">
    <source>
        <dbReference type="SAM" id="SignalP"/>
    </source>
</evidence>
<organism evidence="2 3">
    <name type="scientific">Schaalia canis</name>
    <dbReference type="NCBI Taxonomy" id="100469"/>
    <lineage>
        <taxon>Bacteria</taxon>
        <taxon>Bacillati</taxon>
        <taxon>Actinomycetota</taxon>
        <taxon>Actinomycetes</taxon>
        <taxon>Actinomycetales</taxon>
        <taxon>Actinomycetaceae</taxon>
        <taxon>Schaalia</taxon>
    </lineage>
</organism>
<dbReference type="PANTHER" id="PTHR43649:SF32">
    <property type="entry name" value="SUGAR BINDING SECRETED PROTEIN"/>
    <property type="match status" value="1"/>
</dbReference>
<feature type="signal peptide" evidence="1">
    <location>
        <begin position="1"/>
        <end position="21"/>
    </location>
</feature>
<proteinExistence type="predicted"/>
<dbReference type="Proteomes" id="UP000280444">
    <property type="component" value="Unassembled WGS sequence"/>
</dbReference>
<dbReference type="OrthoDB" id="2515046at2"/>
<dbReference type="PANTHER" id="PTHR43649">
    <property type="entry name" value="ARABINOSE-BINDING PROTEIN-RELATED"/>
    <property type="match status" value="1"/>
</dbReference>
<comment type="caution">
    <text evidence="2">The sequence shown here is derived from an EMBL/GenBank/DDBJ whole genome shotgun (WGS) entry which is preliminary data.</text>
</comment>
<evidence type="ECO:0000313" key="2">
    <source>
        <dbReference type="EMBL" id="RRC95559.1"/>
    </source>
</evidence>
<dbReference type="RefSeq" id="WP_124869287.1">
    <property type="nucleotide sequence ID" value="NZ_RQZF01000003.1"/>
</dbReference>
<sequence length="435" mass="46113">MSTLRKLLALGTTLSLSLTLAACSGGADSGASGSAGGDSGNTLTVWAWDPAFNIYAMEEAAKVYQKDHPDFQLNVVEVPWDDLQAKITTLAQSQQLSDLPDIFLMQNNAFQKNVINYPELFSDFKDTPVDFSQFPTSVVDYSVIDGINYGIPFDSGTAITALRTDILAEAGLSVQDFTDITWDQFIEKGTIVKEKTGKPMFATTAGSSDLIMMMMQSAGASLFDKDGNPVIADNNVLLKAAETYKKLIDSGVVIEVNSWDESISAFVNGGAAGTLNGVWISASIQTAKDQAGKWAVTNVPSLVGIDGATNYTANGGSSWAVSSNANRDLAVDFLNSTFAGSTDFYDTILSSSGAIANWIPAGKSDAYAAPHDFFGGQAIYADVVGFGEKVPSNNTGVYYYEGRDAVSAALTKIINGQDPKAAFAEAQATVEFAMK</sequence>
<dbReference type="SUPFAM" id="SSF53850">
    <property type="entry name" value="Periplasmic binding protein-like II"/>
    <property type="match status" value="1"/>
</dbReference>
<dbReference type="InterPro" id="IPR006059">
    <property type="entry name" value="SBP"/>
</dbReference>
<gene>
    <name evidence="2" type="ORF">EII11_04600</name>
</gene>
<dbReference type="Pfam" id="PF13416">
    <property type="entry name" value="SBP_bac_8"/>
    <property type="match status" value="1"/>
</dbReference>
<dbReference type="InterPro" id="IPR050490">
    <property type="entry name" value="Bact_solute-bd_prot1"/>
</dbReference>
<dbReference type="EMBL" id="RQZF01000003">
    <property type="protein sequence ID" value="RRC95559.1"/>
    <property type="molecule type" value="Genomic_DNA"/>
</dbReference>
<feature type="chain" id="PRO_5039203350" evidence="1">
    <location>
        <begin position="22"/>
        <end position="435"/>
    </location>
</feature>